<feature type="region of interest" description="Disordered" evidence="1">
    <location>
        <begin position="1"/>
        <end position="25"/>
    </location>
</feature>
<dbReference type="Pfam" id="PF14244">
    <property type="entry name" value="Retrotran_gag_3"/>
    <property type="match status" value="1"/>
</dbReference>
<dbReference type="AlphaFoldDB" id="A0A2I4HN67"/>
<dbReference type="RefSeq" id="XP_018857600.1">
    <property type="nucleotide sequence ID" value="XM_019002055.1"/>
</dbReference>
<sequence length="304" mass="33905">MAQPPPTRNPPPGNPPTANPDHPSNPYYLHYSESPSTMLVSQPLSVLGENYHYWRQSMLIALEAKNKHVFLDGTLACPNQNNPLFGACVLYIANAKEVWDDLRDRFSQANGPRIFQLQSQISGLSQGALSVSAYFTILKGLWDELSNYKPLHVCSCGALKEVVAVQHSEYVIQFLVGLNESFSAVRAQILLMVPLPPINQVFSLVHQEERQREILPTPPVEPIALLSRQDYIKANRQPFSRAKERPLCSHCASTMSFTTEQYQQLISLLNSNSVQPTGSTTQSANLAFSHNISGPYQQENNWSG</sequence>
<gene>
    <name evidence="3" type="primary">LOC109019705</name>
</gene>
<proteinExistence type="predicted"/>
<name>A0A2I4HN67_JUGRE</name>
<evidence type="ECO:0000256" key="1">
    <source>
        <dbReference type="SAM" id="MobiDB-lite"/>
    </source>
</evidence>
<dbReference type="Gramene" id="Jr06_07020_p1">
    <property type="protein sequence ID" value="cds.Jr06_07020_p1"/>
    <property type="gene ID" value="Jr06_07020"/>
</dbReference>
<accession>A0A2I4HN67</accession>
<keyword evidence="2" id="KW-1185">Reference proteome</keyword>
<dbReference type="PANTHER" id="PTHR37610">
    <property type="entry name" value="CCHC-TYPE DOMAIN-CONTAINING PROTEIN"/>
    <property type="match status" value="1"/>
</dbReference>
<evidence type="ECO:0000313" key="2">
    <source>
        <dbReference type="Proteomes" id="UP000235220"/>
    </source>
</evidence>
<feature type="compositionally biased region" description="Pro residues" evidence="1">
    <location>
        <begin position="1"/>
        <end position="18"/>
    </location>
</feature>
<organism evidence="2 3">
    <name type="scientific">Juglans regia</name>
    <name type="common">English walnut</name>
    <dbReference type="NCBI Taxonomy" id="51240"/>
    <lineage>
        <taxon>Eukaryota</taxon>
        <taxon>Viridiplantae</taxon>
        <taxon>Streptophyta</taxon>
        <taxon>Embryophyta</taxon>
        <taxon>Tracheophyta</taxon>
        <taxon>Spermatophyta</taxon>
        <taxon>Magnoliopsida</taxon>
        <taxon>eudicotyledons</taxon>
        <taxon>Gunneridae</taxon>
        <taxon>Pentapetalae</taxon>
        <taxon>rosids</taxon>
        <taxon>fabids</taxon>
        <taxon>Fagales</taxon>
        <taxon>Juglandaceae</taxon>
        <taxon>Juglans</taxon>
    </lineage>
</organism>
<dbReference type="KEGG" id="jre:109019705"/>
<dbReference type="InterPro" id="IPR029472">
    <property type="entry name" value="Copia-like_N"/>
</dbReference>
<evidence type="ECO:0000313" key="3">
    <source>
        <dbReference type="RefSeq" id="XP_018857600.1"/>
    </source>
</evidence>
<dbReference type="OrthoDB" id="999366at2759"/>
<dbReference type="Proteomes" id="UP000235220">
    <property type="component" value="Chromosome 6"/>
</dbReference>
<dbReference type="GeneID" id="109019705"/>
<protein>
    <submittedName>
        <fullName evidence="3">Uncharacterized protein LOC109019705</fullName>
    </submittedName>
</protein>
<reference evidence="3" key="1">
    <citation type="submission" date="2025-08" db="UniProtKB">
        <authorList>
            <consortium name="RefSeq"/>
        </authorList>
    </citation>
    <scope>IDENTIFICATION</scope>
    <source>
        <tissue evidence="3">Leaves</tissue>
    </source>
</reference>
<dbReference type="PANTHER" id="PTHR37610:SF81">
    <property type="entry name" value="RETROTRANSPOSON COPIA-LIKE N-TERMINAL DOMAIN-CONTAINING PROTEIN"/>
    <property type="match status" value="1"/>
</dbReference>